<dbReference type="Proteomes" id="UP000623419">
    <property type="component" value="Unassembled WGS sequence"/>
</dbReference>
<reference evidence="2" key="1">
    <citation type="journal article" date="2019" name="Int. J. Syst. Evol. Microbiol.">
        <title>The Global Catalogue of Microorganisms (GCM) 10K type strain sequencing project: providing services to taxonomists for standard genome sequencing and annotation.</title>
        <authorList>
            <consortium name="The Broad Institute Genomics Platform"/>
            <consortium name="The Broad Institute Genome Sequencing Center for Infectious Disease"/>
            <person name="Wu L."/>
            <person name="Ma J."/>
        </authorList>
    </citation>
    <scope>NUCLEOTIDE SEQUENCE [LARGE SCALE GENOMIC DNA]</scope>
    <source>
        <strain evidence="2">CGMCC 1.15905</strain>
    </source>
</reference>
<accession>A0ABQ1HMM3</accession>
<proteinExistence type="predicted"/>
<name>A0ABQ1HMM3_9GAMM</name>
<dbReference type="InterPro" id="IPR011990">
    <property type="entry name" value="TPR-like_helical_dom_sf"/>
</dbReference>
<gene>
    <name evidence="1" type="ORF">GCM10011521_22300</name>
</gene>
<dbReference type="EMBL" id="BMKC01000003">
    <property type="protein sequence ID" value="GGA83473.1"/>
    <property type="molecule type" value="Genomic_DNA"/>
</dbReference>
<evidence type="ECO:0000313" key="2">
    <source>
        <dbReference type="Proteomes" id="UP000623419"/>
    </source>
</evidence>
<protein>
    <recommendedName>
        <fullName evidence="3">Sel1 repeat family protein</fullName>
    </recommendedName>
</protein>
<evidence type="ECO:0000313" key="1">
    <source>
        <dbReference type="EMBL" id="GGA83473.1"/>
    </source>
</evidence>
<dbReference type="Gene3D" id="1.25.40.10">
    <property type="entry name" value="Tetratricopeptide repeat domain"/>
    <property type="match status" value="1"/>
</dbReference>
<sequence length="252" mass="26917">MACDSGLDLSGTAVVKGCDPDKQQCIPSSRAVRTYVEAYPDSDSEITIALASSPWHLYGPDGRMMRVEELVAAIRSHVTAETEKVVLLGSWTGAGDDSLAQQVSTALGDLPVLGADGFLWLSADGSTRLTRQTHTIRNGGGYYEVAEGEEVLVPLAYGWAAGLEQRFIAAGDKELLLHAAIGWDVFYLCREKALAGFELAASHGDVIGGYNAALMRLDRNGEGDRAEARRLLEAAASQGDEKSRELLASITD</sequence>
<organism evidence="1 2">
    <name type="scientific">Arenimonas soli</name>
    <dbReference type="NCBI Taxonomy" id="2269504"/>
    <lineage>
        <taxon>Bacteria</taxon>
        <taxon>Pseudomonadati</taxon>
        <taxon>Pseudomonadota</taxon>
        <taxon>Gammaproteobacteria</taxon>
        <taxon>Lysobacterales</taxon>
        <taxon>Lysobacteraceae</taxon>
        <taxon>Arenimonas</taxon>
    </lineage>
</organism>
<comment type="caution">
    <text evidence="1">The sequence shown here is derived from an EMBL/GenBank/DDBJ whole genome shotgun (WGS) entry which is preliminary data.</text>
</comment>
<evidence type="ECO:0008006" key="3">
    <source>
        <dbReference type="Google" id="ProtNLM"/>
    </source>
</evidence>
<keyword evidence="2" id="KW-1185">Reference proteome</keyword>